<name>A0AAN7YWS9_9MYCE</name>
<comment type="caution">
    <text evidence="1">The sequence shown here is derived from an EMBL/GenBank/DDBJ whole genome shotgun (WGS) entry which is preliminary data.</text>
</comment>
<protein>
    <submittedName>
        <fullName evidence="1">Uncharacterized protein</fullName>
    </submittedName>
</protein>
<dbReference type="Proteomes" id="UP001344447">
    <property type="component" value="Unassembled WGS sequence"/>
</dbReference>
<dbReference type="EMBL" id="JAVFKY010000003">
    <property type="protein sequence ID" value="KAK5579022.1"/>
    <property type="molecule type" value="Genomic_DNA"/>
</dbReference>
<gene>
    <name evidence="1" type="ORF">RB653_008700</name>
</gene>
<accession>A0AAN7YWS9</accession>
<dbReference type="AlphaFoldDB" id="A0AAN7YWS9"/>
<keyword evidence="2" id="KW-1185">Reference proteome</keyword>
<reference evidence="1 2" key="1">
    <citation type="submission" date="2023-11" db="EMBL/GenBank/DDBJ databases">
        <title>Dfirmibasis_genome.</title>
        <authorList>
            <person name="Edelbroek B."/>
            <person name="Kjellin J."/>
            <person name="Jerlstrom-Hultqvist J."/>
            <person name="Soderbom F."/>
        </authorList>
    </citation>
    <scope>NUCLEOTIDE SEQUENCE [LARGE SCALE GENOMIC DNA]</scope>
    <source>
        <strain evidence="1 2">TNS-C-14</strain>
    </source>
</reference>
<sequence length="87" mass="10270">MFKRSVPVLFCSVNPPKKQSGGRIQPIGVNLNQDVKKKLNHIEVIERIKKERKLQKNNRTQVDPIIKKAYDELEEEGFFDDKNREDY</sequence>
<proteinExistence type="predicted"/>
<evidence type="ECO:0000313" key="2">
    <source>
        <dbReference type="Proteomes" id="UP001344447"/>
    </source>
</evidence>
<evidence type="ECO:0000313" key="1">
    <source>
        <dbReference type="EMBL" id="KAK5579022.1"/>
    </source>
</evidence>
<organism evidence="1 2">
    <name type="scientific">Dictyostelium firmibasis</name>
    <dbReference type="NCBI Taxonomy" id="79012"/>
    <lineage>
        <taxon>Eukaryota</taxon>
        <taxon>Amoebozoa</taxon>
        <taxon>Evosea</taxon>
        <taxon>Eumycetozoa</taxon>
        <taxon>Dictyostelia</taxon>
        <taxon>Dictyosteliales</taxon>
        <taxon>Dictyosteliaceae</taxon>
        <taxon>Dictyostelium</taxon>
    </lineage>
</organism>